<accession>A0A2K8QJV3</accession>
<reference evidence="2" key="1">
    <citation type="journal article" date="2018" name="Genome Announc.">
        <title>Complete genome sequence of a Dickeya fangzhongdai type strain causing bleeding canker of pear tree trunks.</title>
        <authorList>
            <person name="Zhao Y."/>
            <person name="Tian Y."/>
            <person name="Li X."/>
            <person name="Hu B."/>
        </authorList>
    </citation>
    <scope>NUCLEOTIDE SEQUENCE [LARGE SCALE GENOMIC DNA]</scope>
    <source>
        <strain evidence="2">DSM 101947</strain>
    </source>
</reference>
<evidence type="ECO:0000313" key="2">
    <source>
        <dbReference type="Proteomes" id="UP000231901"/>
    </source>
</evidence>
<dbReference type="GeneID" id="66564104"/>
<gene>
    <name evidence="1" type="ORF">CVE23_07090</name>
</gene>
<dbReference type="KEGG" id="dfn:CVE23_07090"/>
<proteinExistence type="predicted"/>
<dbReference type="Proteomes" id="UP000231901">
    <property type="component" value="Chromosome"/>
</dbReference>
<dbReference type="AlphaFoldDB" id="A0A2K8QJV3"/>
<dbReference type="RefSeq" id="WP_038918349.1">
    <property type="nucleotide sequence ID" value="NZ_BMJF01000010.1"/>
</dbReference>
<sequence length="143" mass="15519">MSRITPLLLSAALLAAAAPAMASKSLKSADEVITALNKGRSVNVTIDLSACTPQDGTPASKTRGGLHINAYRLIDSGTLSFSDEHFTVANDGTPIQQFMRYQVQPDNTVRFTTYMYNLPSLQQRGNTLSYLCKLGQDIGFFVQ</sequence>
<dbReference type="OrthoDB" id="8637105at2"/>
<keyword evidence="2" id="KW-1185">Reference proteome</keyword>
<dbReference type="EMBL" id="CP025003">
    <property type="protein sequence ID" value="ATZ93764.1"/>
    <property type="molecule type" value="Genomic_DNA"/>
</dbReference>
<name>A0A2K8QJV3_9GAMM</name>
<organism evidence="1 2">
    <name type="scientific">Dickeya fangzhongdai</name>
    <dbReference type="NCBI Taxonomy" id="1778540"/>
    <lineage>
        <taxon>Bacteria</taxon>
        <taxon>Pseudomonadati</taxon>
        <taxon>Pseudomonadota</taxon>
        <taxon>Gammaproteobacteria</taxon>
        <taxon>Enterobacterales</taxon>
        <taxon>Pectobacteriaceae</taxon>
        <taxon>Dickeya</taxon>
    </lineage>
</organism>
<protein>
    <submittedName>
        <fullName evidence="1">Uncharacterized protein</fullName>
    </submittedName>
</protein>
<evidence type="ECO:0000313" key="1">
    <source>
        <dbReference type="EMBL" id="ATZ93764.1"/>
    </source>
</evidence>
<dbReference type="Pfam" id="PF06903">
    <property type="entry name" value="VirK"/>
    <property type="match status" value="1"/>
</dbReference>
<dbReference type="InterPro" id="IPR010694">
    <property type="entry name" value="Uncharacterised_VirK"/>
</dbReference>